<accession>A0A0N8K0D5</accession>
<feature type="non-terminal residue" evidence="12">
    <location>
        <position position="1229"/>
    </location>
</feature>
<name>A0A0N8K0D5_SCLFO</name>
<evidence type="ECO:0000256" key="5">
    <source>
        <dbReference type="ARBA" id="ARBA00022771"/>
    </source>
</evidence>
<evidence type="ECO:0000256" key="3">
    <source>
        <dbReference type="ARBA" id="ARBA00022553"/>
    </source>
</evidence>
<organism evidence="12 13">
    <name type="scientific">Scleropages formosus</name>
    <name type="common">Asian bonytongue</name>
    <name type="synonym">Osteoglossum formosum</name>
    <dbReference type="NCBI Taxonomy" id="113540"/>
    <lineage>
        <taxon>Eukaryota</taxon>
        <taxon>Metazoa</taxon>
        <taxon>Chordata</taxon>
        <taxon>Craniata</taxon>
        <taxon>Vertebrata</taxon>
        <taxon>Euteleostomi</taxon>
        <taxon>Actinopterygii</taxon>
        <taxon>Neopterygii</taxon>
        <taxon>Teleostei</taxon>
        <taxon>Osteoglossocephala</taxon>
        <taxon>Osteoglossomorpha</taxon>
        <taxon>Osteoglossiformes</taxon>
        <taxon>Osteoglossidae</taxon>
        <taxon>Scleropages</taxon>
    </lineage>
</organism>
<dbReference type="Gene3D" id="3.30.40.10">
    <property type="entry name" value="Zinc/RING finger domain, C3HC4 (zinc finger)"/>
    <property type="match status" value="1"/>
</dbReference>
<feature type="region of interest" description="Disordered" evidence="10">
    <location>
        <begin position="673"/>
        <end position="708"/>
    </location>
</feature>
<keyword evidence="7" id="KW-0832">Ubl conjugation</keyword>
<feature type="compositionally biased region" description="Basic residues" evidence="10">
    <location>
        <begin position="1007"/>
        <end position="1023"/>
    </location>
</feature>
<feature type="domain" description="PHD-type" evidence="11">
    <location>
        <begin position="1052"/>
        <end position="1154"/>
    </location>
</feature>
<dbReference type="GO" id="GO:0005634">
    <property type="term" value="C:nucleus"/>
    <property type="evidence" value="ECO:0007669"/>
    <property type="project" value="UniProtKB-SubCell"/>
</dbReference>
<evidence type="ECO:0000256" key="4">
    <source>
        <dbReference type="ARBA" id="ARBA00022723"/>
    </source>
</evidence>
<feature type="region of interest" description="Disordered" evidence="10">
    <location>
        <begin position="221"/>
        <end position="332"/>
    </location>
</feature>
<evidence type="ECO:0000256" key="9">
    <source>
        <dbReference type="ARBA" id="ARBA00023242"/>
    </source>
</evidence>
<feature type="region of interest" description="Disordered" evidence="10">
    <location>
        <begin position="344"/>
        <end position="420"/>
    </location>
</feature>
<feature type="compositionally biased region" description="Polar residues" evidence="10">
    <location>
        <begin position="284"/>
        <end position="304"/>
    </location>
</feature>
<feature type="region of interest" description="Disordered" evidence="10">
    <location>
        <begin position="984"/>
        <end position="1028"/>
    </location>
</feature>
<reference evidence="12 13" key="1">
    <citation type="submission" date="2015-08" db="EMBL/GenBank/DDBJ databases">
        <title>The genome of the Asian arowana (Scleropages formosus).</title>
        <authorList>
            <person name="Tan M.H."/>
            <person name="Gan H.M."/>
            <person name="Croft L.J."/>
            <person name="Austin C.M."/>
        </authorList>
    </citation>
    <scope>NUCLEOTIDE SEQUENCE [LARGE SCALE GENOMIC DNA]</scope>
    <source>
        <strain evidence="12">Aro1</strain>
    </source>
</reference>
<dbReference type="InterPro" id="IPR034732">
    <property type="entry name" value="EPHD"/>
</dbReference>
<keyword evidence="9" id="KW-0539">Nucleus</keyword>
<evidence type="ECO:0000313" key="13">
    <source>
        <dbReference type="Proteomes" id="UP000034805"/>
    </source>
</evidence>
<dbReference type="InterPro" id="IPR001965">
    <property type="entry name" value="Znf_PHD"/>
</dbReference>
<feature type="region of interest" description="Disordered" evidence="10">
    <location>
        <begin position="51"/>
        <end position="118"/>
    </location>
</feature>
<dbReference type="AlphaFoldDB" id="A0A0N8K0D5"/>
<feature type="compositionally biased region" description="Polar residues" evidence="10">
    <location>
        <begin position="65"/>
        <end position="80"/>
    </location>
</feature>
<feature type="compositionally biased region" description="Polar residues" evidence="10">
    <location>
        <begin position="400"/>
        <end position="415"/>
    </location>
</feature>
<feature type="compositionally biased region" description="Low complexity" evidence="10">
    <location>
        <begin position="352"/>
        <end position="368"/>
    </location>
</feature>
<keyword evidence="4" id="KW-0479">Metal-binding</keyword>
<protein>
    <submittedName>
        <fullName evidence="12">Transcription factor 20-like</fullName>
    </submittedName>
</protein>
<dbReference type="GO" id="GO:0006357">
    <property type="term" value="P:regulation of transcription by RNA polymerase II"/>
    <property type="evidence" value="ECO:0007669"/>
    <property type="project" value="TreeGrafter"/>
</dbReference>
<evidence type="ECO:0000256" key="8">
    <source>
        <dbReference type="ARBA" id="ARBA00023159"/>
    </source>
</evidence>
<feature type="region of interest" description="Disordered" evidence="10">
    <location>
        <begin position="564"/>
        <end position="635"/>
    </location>
</feature>
<dbReference type="Proteomes" id="UP000034805">
    <property type="component" value="Unassembled WGS sequence"/>
</dbReference>
<evidence type="ECO:0000256" key="6">
    <source>
        <dbReference type="ARBA" id="ARBA00022833"/>
    </source>
</evidence>
<comment type="caution">
    <text evidence="12">The sequence shown here is derived from an EMBL/GenBank/DDBJ whole genome shotgun (WGS) entry which is preliminary data.</text>
</comment>
<dbReference type="SMART" id="SM00249">
    <property type="entry name" value="PHD"/>
    <property type="match status" value="1"/>
</dbReference>
<comment type="subcellular location">
    <subcellularLocation>
        <location evidence="1">Nucleus</location>
    </subcellularLocation>
</comment>
<dbReference type="InterPro" id="IPR013083">
    <property type="entry name" value="Znf_RING/FYVE/PHD"/>
</dbReference>
<dbReference type="Pfam" id="PF13771">
    <property type="entry name" value="zf-HC5HC2H"/>
    <property type="match status" value="1"/>
</dbReference>
<keyword evidence="2" id="KW-1017">Isopeptide bond</keyword>
<evidence type="ECO:0000256" key="2">
    <source>
        <dbReference type="ARBA" id="ARBA00022499"/>
    </source>
</evidence>
<keyword evidence="3" id="KW-0597">Phosphoprotein</keyword>
<keyword evidence="6" id="KW-0862">Zinc</keyword>
<feature type="compositionally biased region" description="Polar residues" evidence="10">
    <location>
        <begin position="602"/>
        <end position="630"/>
    </location>
</feature>
<evidence type="ECO:0000259" key="11">
    <source>
        <dbReference type="PROSITE" id="PS51805"/>
    </source>
</evidence>
<dbReference type="PROSITE" id="PS51805">
    <property type="entry name" value="EPHD"/>
    <property type="match status" value="1"/>
</dbReference>
<feature type="compositionally biased region" description="Low complexity" evidence="10">
    <location>
        <begin position="81"/>
        <end position="90"/>
    </location>
</feature>
<gene>
    <name evidence="12" type="ORF">Z043_109214</name>
</gene>
<evidence type="ECO:0000256" key="7">
    <source>
        <dbReference type="ARBA" id="ARBA00022843"/>
    </source>
</evidence>
<feature type="compositionally biased region" description="Polar residues" evidence="10">
    <location>
        <begin position="989"/>
        <end position="1002"/>
    </location>
</feature>
<keyword evidence="5" id="KW-0863">Zinc-finger</keyword>
<dbReference type="FunFam" id="3.30.40.10:FF:000116">
    <property type="entry name" value="Transcription factor 20 (AR1)"/>
    <property type="match status" value="1"/>
</dbReference>
<sequence>HNHDSKARITLQVKPFLKDSNKEVIPFLDTNTLLSSPSTLQQFSSQEISKSLVQSQTQQPQVHQNFSPVSNPSPAASGLQSPSCSSSPSPLMGVSEGSRNSVTPSQVTSQTPLPNSRNTHTRLLRATPQLSPTPSSNSSISSCGSSVVNVNTTNVKATAGDAHIGSTQSQMGKGGISEENLSCPYPLSVDKLTREPEINSLNALTSQVANLPNIVQDMQVSQNRGKDNDSQQKGRGGGNDCTNAAKDGRRDSGDTSDSVVVESPIEIKQEGEEQLLAGEGGRTRQISGVNESSNVTSHTSSKNQSSKDVHLMTQQGHKQKTERSAGEPNPLMMRRRVRSFISPIPAKRQHQDLSQQQQQRNTTSRYQSPLQNSAHRHHDTDTSSPEVSYSKLALPETGCPSLTQNLSSAPTSPQGKTKILPARKGRGLKLEAIVQKITPNKENVKEDVARMAKECILISHSWDPYLHHHHYLVQCKDLPLLHPHTYQQLETRRGEDTTANFLRRKLNETGMTLGVDDYVDTDFFGSSSFHHSQNSGLCLLTRPPNSQQLHQQHHFAQTVSSMKSPSQLSEARPLENVVPKGYFPSGKKKGRPVGSVNKQKRSQSQTQNTSISAPPVLSTSVQMTTPTPAHTVSPEVVPVTTTPIPVTHPADSEGPYEVSSTDCQVKIDTEKENATATVELEPTRPIQQNKNDESQGNGIEDKQRKRKRRVAALMGKEVLQSSTGAEFLSVTEIFADHKTFVFAPYIHVERKVKEIGAVCTIVNEELDRIKWESGGEKGKEGGRSDIVLDSTLSSDLTRGKRDTEILNKEPKMEQDPMSLQSCTAGKTIPLSGYVLSGPLMTESSNVGHLLCCLCKKWANYKNLGDLFGPYYSPEYVATLPKNQPQIRHTLGTTKVCNKGVLLETPVLESNKKEIQQTESQTAKSAVDCTEKEVTHLVSHAAATAPVDEWEMPDVLENICNVYTDREVAQKNDLINEPITPLKQHEQMQTEESLQNGPQQTEDIQYRPQHRKLTSHPRFKRRHRSSEDLLKTGPSNFKALLPFQPPPQLPNQDPSEPFVHLSQLPEIPLDPEELWVHEGCIAWASGVFLVNGRLYGLQEALDGARDTSCSYCGLVGSTLGCYSKGCSLRYHYLCAIEADCSLNEDNFSMRCPKHKARVRGGDGRSSNGCRQRRLGSGFCFSGLHFFLVLKLQDESLQGLRNLVQGLVIRSQQSSLHGDHSLQAVQHCWVH</sequence>
<feature type="non-terminal residue" evidence="12">
    <location>
        <position position="1"/>
    </location>
</feature>
<feature type="compositionally biased region" description="Low complexity" evidence="10">
    <location>
        <begin position="54"/>
        <end position="64"/>
    </location>
</feature>
<dbReference type="InterPro" id="IPR052440">
    <property type="entry name" value="Trans_Reg/Chrom_Remod"/>
</dbReference>
<proteinExistence type="predicted"/>
<dbReference type="PANTHER" id="PTHR14955:SF7">
    <property type="entry name" value="TRANSCRIPTION FACTOR 20"/>
    <property type="match status" value="1"/>
</dbReference>
<dbReference type="PANTHER" id="PTHR14955">
    <property type="entry name" value="RETINOIC ACID INDUCED 1/TRANSCRIPTION FACTOR 20"/>
    <property type="match status" value="1"/>
</dbReference>
<feature type="compositionally biased region" description="Polar residues" evidence="10">
    <location>
        <begin position="97"/>
        <end position="118"/>
    </location>
</feature>
<evidence type="ECO:0000256" key="10">
    <source>
        <dbReference type="SAM" id="MobiDB-lite"/>
    </source>
</evidence>
<dbReference type="EMBL" id="JARO02002826">
    <property type="protein sequence ID" value="KPP71833.1"/>
    <property type="molecule type" value="Genomic_DNA"/>
</dbReference>
<dbReference type="GO" id="GO:0008270">
    <property type="term" value="F:zinc ion binding"/>
    <property type="evidence" value="ECO:0007669"/>
    <property type="project" value="UniProtKB-KW"/>
</dbReference>
<feature type="compositionally biased region" description="Polar residues" evidence="10">
    <location>
        <begin position="685"/>
        <end position="697"/>
    </location>
</feature>
<keyword evidence="8" id="KW-0010">Activator</keyword>
<evidence type="ECO:0000313" key="12">
    <source>
        <dbReference type="EMBL" id="KPP71833.1"/>
    </source>
</evidence>
<evidence type="ECO:0000256" key="1">
    <source>
        <dbReference type="ARBA" id="ARBA00004123"/>
    </source>
</evidence>